<feature type="compositionally biased region" description="Acidic residues" evidence="1">
    <location>
        <begin position="306"/>
        <end position="344"/>
    </location>
</feature>
<dbReference type="EMBL" id="JABXXO010000014">
    <property type="protein sequence ID" value="KAF7761174.1"/>
    <property type="molecule type" value="Genomic_DNA"/>
</dbReference>
<feature type="compositionally biased region" description="Basic residues" evidence="1">
    <location>
        <begin position="292"/>
        <end position="301"/>
    </location>
</feature>
<feature type="compositionally biased region" description="Basic residues" evidence="1">
    <location>
        <begin position="348"/>
        <end position="368"/>
    </location>
</feature>
<organism evidence="2 3">
    <name type="scientific">Agaricus bisporus var. burnettii</name>
    <dbReference type="NCBI Taxonomy" id="192524"/>
    <lineage>
        <taxon>Eukaryota</taxon>
        <taxon>Fungi</taxon>
        <taxon>Dikarya</taxon>
        <taxon>Basidiomycota</taxon>
        <taxon>Agaricomycotina</taxon>
        <taxon>Agaricomycetes</taxon>
        <taxon>Agaricomycetidae</taxon>
        <taxon>Agaricales</taxon>
        <taxon>Agaricineae</taxon>
        <taxon>Agaricaceae</taxon>
        <taxon>Agaricus</taxon>
    </lineage>
</organism>
<protein>
    <submittedName>
        <fullName evidence="2">Uncharacterized protein</fullName>
    </submittedName>
</protein>
<comment type="caution">
    <text evidence="2">The sequence shown here is derived from an EMBL/GenBank/DDBJ whole genome shotgun (WGS) entry which is preliminary data.</text>
</comment>
<feature type="region of interest" description="Disordered" evidence="1">
    <location>
        <begin position="1"/>
        <end position="42"/>
    </location>
</feature>
<feature type="compositionally biased region" description="Low complexity" evidence="1">
    <location>
        <begin position="80"/>
        <end position="96"/>
    </location>
</feature>
<evidence type="ECO:0000313" key="3">
    <source>
        <dbReference type="Proteomes" id="UP000629468"/>
    </source>
</evidence>
<feature type="region of interest" description="Disordered" evidence="1">
    <location>
        <begin position="56"/>
        <end position="106"/>
    </location>
</feature>
<accession>A0A8H7C1U2</accession>
<feature type="region of interest" description="Disordered" evidence="1">
    <location>
        <begin position="285"/>
        <end position="368"/>
    </location>
</feature>
<gene>
    <name evidence="2" type="ORF">Agabi119p4_10583</name>
</gene>
<proteinExistence type="predicted"/>
<reference evidence="2 3" key="1">
    <citation type="journal article" name="Sci. Rep.">
        <title>Telomere-to-telomere assembled and centromere annotated genomes of the two main subspecies of the button mushroom Agaricus bisporus reveal especially polymorphic chromosome ends.</title>
        <authorList>
            <person name="Sonnenberg A.S.M."/>
            <person name="Sedaghat-Telgerd N."/>
            <person name="Lavrijssen B."/>
            <person name="Ohm R.A."/>
            <person name="Hendrickx P.M."/>
            <person name="Scholtmeijer K."/>
            <person name="Baars J.J.P."/>
            <person name="van Peer A."/>
        </authorList>
    </citation>
    <scope>NUCLEOTIDE SEQUENCE [LARGE SCALE GENOMIC DNA]</scope>
    <source>
        <strain evidence="2 3">H119_p4</strain>
    </source>
</reference>
<name>A0A8H7C1U2_AGABI</name>
<evidence type="ECO:0000256" key="1">
    <source>
        <dbReference type="SAM" id="MobiDB-lite"/>
    </source>
</evidence>
<dbReference type="Proteomes" id="UP000629468">
    <property type="component" value="Unassembled WGS sequence"/>
</dbReference>
<sequence>MDSQSRPTRLVLHWPEDIRQRKPSNTLPKRKPKPQLELALPEDELKREELLFEELSRRPIPPTPTPVPIPVLPPNPARITSPTGTKMSTTTKGTMPDPSSKKAPRFDKRKPAKLYGFFESFEEVAKGCGLDAKEMSKAVVRYTDEKTKRYWKTLDGYDKDFGQLKKSIVGTYSKTKLEPSFSVKKLVKLVEKSAKARISKDDQLSEYNRNFGYLAGQLQAARKLSDLEKKEYFWKGLYPSTRKKIRAYLEIWDQTLQRSDYPSVEKVMEARMFLFSKEADGVDDERIGVKKSGQKKKGRKSRREETSDEESSDESELSSDEESDSSESESSSEEELEEESSSEEERERKKKGKGKKPRKGERREVKTKKVRFAEEKKMGERGRMMEIDELTKQLHGLKVNDVAYMTTYTKLVALVPTLKDQIPLPSQWVMATSTPMYTPPVP</sequence>
<feature type="compositionally biased region" description="Pro residues" evidence="1">
    <location>
        <begin position="59"/>
        <end position="76"/>
    </location>
</feature>
<dbReference type="AlphaFoldDB" id="A0A8H7C1U2"/>
<evidence type="ECO:0000313" key="2">
    <source>
        <dbReference type="EMBL" id="KAF7761174.1"/>
    </source>
</evidence>